<dbReference type="InterPro" id="IPR050645">
    <property type="entry name" value="Histidine_acid_phosphatase"/>
</dbReference>
<evidence type="ECO:0000313" key="3">
    <source>
        <dbReference type="EMBL" id="CAD8451549.1"/>
    </source>
</evidence>
<reference evidence="3" key="1">
    <citation type="submission" date="2021-01" db="EMBL/GenBank/DDBJ databases">
        <authorList>
            <person name="Corre E."/>
            <person name="Pelletier E."/>
            <person name="Niang G."/>
            <person name="Scheremetjew M."/>
            <person name="Finn R."/>
            <person name="Kale V."/>
            <person name="Holt S."/>
            <person name="Cochrane G."/>
            <person name="Meng A."/>
            <person name="Brown T."/>
            <person name="Cohen L."/>
        </authorList>
    </citation>
    <scope>NUCLEOTIDE SEQUENCE</scope>
    <source>
        <strain evidence="3">CCMP2058</strain>
    </source>
</reference>
<protein>
    <recommendedName>
        <fullName evidence="4">Acid phosphatase</fullName>
    </recommendedName>
</protein>
<accession>A0A7S0H2A6</accession>
<evidence type="ECO:0000256" key="2">
    <source>
        <dbReference type="SAM" id="SignalP"/>
    </source>
</evidence>
<dbReference type="GO" id="GO:0016791">
    <property type="term" value="F:phosphatase activity"/>
    <property type="evidence" value="ECO:0007669"/>
    <property type="project" value="TreeGrafter"/>
</dbReference>
<organism evidence="3">
    <name type="scientific">Amorphochlora amoebiformis</name>
    <dbReference type="NCBI Taxonomy" id="1561963"/>
    <lineage>
        <taxon>Eukaryota</taxon>
        <taxon>Sar</taxon>
        <taxon>Rhizaria</taxon>
        <taxon>Cercozoa</taxon>
        <taxon>Chlorarachniophyceae</taxon>
        <taxon>Amorphochlora</taxon>
    </lineage>
</organism>
<dbReference type="PROSITE" id="PS00778">
    <property type="entry name" value="HIS_ACID_PHOSPHAT_2"/>
    <property type="match status" value="1"/>
</dbReference>
<dbReference type="InterPro" id="IPR033379">
    <property type="entry name" value="Acid_Pase_AS"/>
</dbReference>
<dbReference type="CDD" id="cd07061">
    <property type="entry name" value="HP_HAP_like"/>
    <property type="match status" value="1"/>
</dbReference>
<gene>
    <name evidence="3" type="ORF">LAMO00422_LOCUS11002</name>
</gene>
<dbReference type="PANTHER" id="PTHR11567">
    <property type="entry name" value="ACID PHOSPHATASE-RELATED"/>
    <property type="match status" value="1"/>
</dbReference>
<dbReference type="SUPFAM" id="SSF53254">
    <property type="entry name" value="Phosphoglycerate mutase-like"/>
    <property type="match status" value="1"/>
</dbReference>
<proteinExistence type="inferred from homology"/>
<dbReference type="AlphaFoldDB" id="A0A7S0H2A6"/>
<keyword evidence="2" id="KW-0732">Signal</keyword>
<dbReference type="EMBL" id="HBEM01015967">
    <property type="protein sequence ID" value="CAD8451549.1"/>
    <property type="molecule type" value="Transcribed_RNA"/>
</dbReference>
<dbReference type="Pfam" id="PF00328">
    <property type="entry name" value="His_Phos_2"/>
    <property type="match status" value="2"/>
</dbReference>
<feature type="signal peptide" evidence="2">
    <location>
        <begin position="1"/>
        <end position="19"/>
    </location>
</feature>
<dbReference type="PANTHER" id="PTHR11567:SF207">
    <property type="entry name" value="LYSOPHOSPHATIDIC ACID PHOSPHATASE TYPE 6"/>
    <property type="match status" value="1"/>
</dbReference>
<dbReference type="Gene3D" id="3.40.50.1240">
    <property type="entry name" value="Phosphoglycerate mutase-like"/>
    <property type="match status" value="1"/>
</dbReference>
<evidence type="ECO:0008006" key="4">
    <source>
        <dbReference type="Google" id="ProtNLM"/>
    </source>
</evidence>
<name>A0A7S0H2A6_9EUKA</name>
<dbReference type="InterPro" id="IPR000560">
    <property type="entry name" value="His_Pase_clade-2"/>
</dbReference>
<sequence length="516" mass="58017">MRSTSTLWILVGFPAFVAAGPALRDHQSHSCHGARGLRRVRAIERSTINLLKTLTRARYRVDVRGHAEKDELSLSAEDLETILVGEDSANRLRGPVETEWEGNVDGLALQEADGLRGRHSFNPAYRQYIPPPQHFRIIHASVFLRHGDRTPISKTVGTALDASGDADFWASLLPDATKQDLWDELNPVIPKDIASRPYDYGKAPFGQLTRTGAMESERVGTEIRNRYVGSLLPEKVDLDSIKARTTNMRRTQQTMQNFLLGLYPADLRDPDNNEIPIKTQPMRQESLVPNSGHCPAYSYRSKIVAEEAKETPRVTKIDRQLMRGLGYPSGGIRWAQAREVLTCYLLQGRELPNNLTADDIDAIGEVNGFIWGAQFTDSTVARLSTGRLFAEVFSDFELAIDDPDDCNKMSLYSGHDSTLVPLLAALGVYEGQWPPYASYIVIELAESTKTGDHWVRVQYNNEELLMMDGFWNRYEDFSNYMGYYVLTDEEHKIECAAKDGSEDLEVHVSDLSDTLK</sequence>
<comment type="similarity">
    <text evidence="1">Belongs to the histidine acid phosphatase family.</text>
</comment>
<dbReference type="InterPro" id="IPR029033">
    <property type="entry name" value="His_PPase_superfam"/>
</dbReference>
<feature type="chain" id="PRO_5031170068" description="Acid phosphatase" evidence="2">
    <location>
        <begin position="20"/>
        <end position="516"/>
    </location>
</feature>
<evidence type="ECO:0000256" key="1">
    <source>
        <dbReference type="ARBA" id="ARBA00005375"/>
    </source>
</evidence>